<dbReference type="InterPro" id="IPR000326">
    <property type="entry name" value="PAP2/HPO"/>
</dbReference>
<organism evidence="2 3">
    <name type="scientific">Tannerella sp. oral taxon BU063 isolate Cell 8/11</name>
    <dbReference type="NCBI Taxonomy" id="1411915"/>
    <lineage>
        <taxon>Bacteria</taxon>
        <taxon>Pseudomonadati</taxon>
        <taxon>Bacteroidota</taxon>
        <taxon>Bacteroidia</taxon>
        <taxon>Bacteroidales</taxon>
        <taxon>Tannerellaceae</taxon>
        <taxon>Tannerella</taxon>
    </lineage>
</organism>
<protein>
    <submittedName>
        <fullName evidence="2">Membrane-associated phospholipid phosphatase</fullName>
    </submittedName>
</protein>
<dbReference type="CDD" id="cd03394">
    <property type="entry name" value="PAP2_like_5"/>
    <property type="match status" value="1"/>
</dbReference>
<evidence type="ECO:0000259" key="1">
    <source>
        <dbReference type="SMART" id="SM00014"/>
    </source>
</evidence>
<proteinExistence type="predicted"/>
<dbReference type="AlphaFoldDB" id="W2CX18"/>
<dbReference type="Proteomes" id="UP000034980">
    <property type="component" value="Unassembled WGS sequence"/>
</dbReference>
<dbReference type="PATRIC" id="fig|1411915.3.peg.1552"/>
<gene>
    <name evidence="2" type="ORF">T235_13760</name>
</gene>
<accession>W2CX18</accession>
<evidence type="ECO:0000313" key="3">
    <source>
        <dbReference type="Proteomes" id="UP000034980"/>
    </source>
</evidence>
<feature type="domain" description="Phosphatidic acid phosphatase type 2/haloperoxidase" evidence="1">
    <location>
        <begin position="122"/>
        <end position="221"/>
    </location>
</feature>
<dbReference type="SMART" id="SM00014">
    <property type="entry name" value="acidPPc"/>
    <property type="match status" value="1"/>
</dbReference>
<dbReference type="Pfam" id="PF01569">
    <property type="entry name" value="PAP2"/>
    <property type="match status" value="1"/>
</dbReference>
<dbReference type="SUPFAM" id="SSF48317">
    <property type="entry name" value="Acid phosphatase/Vanadium-dependent haloperoxidase"/>
    <property type="match status" value="1"/>
</dbReference>
<dbReference type="InterPro" id="IPR036938">
    <property type="entry name" value="PAP2/HPO_sf"/>
</dbReference>
<dbReference type="EMBL" id="AYYF01001487">
    <property type="protein sequence ID" value="ETK11749.1"/>
    <property type="molecule type" value="Genomic_DNA"/>
</dbReference>
<evidence type="ECO:0000313" key="2">
    <source>
        <dbReference type="EMBL" id="ETK11749.1"/>
    </source>
</evidence>
<name>W2CX18_9BACT</name>
<reference evidence="2 3" key="1">
    <citation type="submission" date="2013-11" db="EMBL/GenBank/DDBJ databases">
        <title>Single cell genomics of uncultured Tannerella BU063 (oral taxon 286).</title>
        <authorList>
            <person name="Beall C.J."/>
            <person name="Campbell A.G."/>
            <person name="Griffen A.L."/>
            <person name="Podar M."/>
            <person name="Leys E.J."/>
        </authorList>
    </citation>
    <scope>NUCLEOTIDE SEQUENCE [LARGE SCALE GENOMIC DNA]</scope>
    <source>
        <strain evidence="2">Cell 8/11</strain>
    </source>
</reference>
<sequence length="260" mass="29063">MSIKRALVPVALVFPLLLYAYDVKDKDDLQPTDSLLHETGASQLSVKPLIVPASLMAYGIFEAAMIHGNRMLNYSIGHEVITHKPAKFRIDDYMQYVPAASVYVLNLAGVKGRYGFKDRTVILGMASLFTAVKVNELKYTVREQRPDKSGRNSFPSGHTAVAFMGAEFLWQEYKEMSPWYGIGGYVIAAGTGALRAWNNKHWVWDVVFGAGLGMLCTKLAYRLYPSVQCKLSKKKEKVSGISFYPYYNGQQGGLSVKYDF</sequence>
<comment type="caution">
    <text evidence="2">The sequence shown here is derived from an EMBL/GenBank/DDBJ whole genome shotgun (WGS) entry which is preliminary data.</text>
</comment>
<dbReference type="Gene3D" id="1.20.144.10">
    <property type="entry name" value="Phosphatidic acid phosphatase type 2/haloperoxidase"/>
    <property type="match status" value="1"/>
</dbReference>